<evidence type="ECO:0000313" key="2">
    <source>
        <dbReference type="EnsemblMetazoa" id="GBRI017740-PA"/>
    </source>
</evidence>
<organism evidence="2 3">
    <name type="scientific">Glossina brevipalpis</name>
    <dbReference type="NCBI Taxonomy" id="37001"/>
    <lineage>
        <taxon>Eukaryota</taxon>
        <taxon>Metazoa</taxon>
        <taxon>Ecdysozoa</taxon>
        <taxon>Arthropoda</taxon>
        <taxon>Hexapoda</taxon>
        <taxon>Insecta</taxon>
        <taxon>Pterygota</taxon>
        <taxon>Neoptera</taxon>
        <taxon>Endopterygota</taxon>
        <taxon>Diptera</taxon>
        <taxon>Brachycera</taxon>
        <taxon>Muscomorpha</taxon>
        <taxon>Hippoboscoidea</taxon>
        <taxon>Glossinidae</taxon>
        <taxon>Glossina</taxon>
    </lineage>
</organism>
<sequence>MHMKSIHDFANDFEQVALVSLLPLQFLYLLFIKHKAQTAGRQLDKHYLSKCVFEDLILIFKSILISLNVTNVAIKSCFMSDSWRWLKTHLMWKTEMIINKLINQQHNWIITNFEFLPPPYSLTIYYRKSSLRRFTRLSRSLRRNSRHRTDMRAIELLVRNGESAFIFHETGSKLKLMCRSLRENRLANYNKSNKELNKYKVLLGSILIVYFDVRQLQYRFVLFESEKGLIMELIIFIR</sequence>
<keyword evidence="1" id="KW-0812">Transmembrane</keyword>
<protein>
    <submittedName>
        <fullName evidence="2">Uncharacterized protein</fullName>
    </submittedName>
</protein>
<dbReference type="AlphaFoldDB" id="A0A1A9WFF4"/>
<dbReference type="EnsemblMetazoa" id="GBRI017740-RA">
    <property type="protein sequence ID" value="GBRI017740-PA"/>
    <property type="gene ID" value="GBRI017740"/>
</dbReference>
<reference evidence="2" key="2">
    <citation type="submission" date="2020-05" db="UniProtKB">
        <authorList>
            <consortium name="EnsemblMetazoa"/>
        </authorList>
    </citation>
    <scope>IDENTIFICATION</scope>
    <source>
        <strain evidence="2">IAEA</strain>
    </source>
</reference>
<evidence type="ECO:0000313" key="3">
    <source>
        <dbReference type="Proteomes" id="UP000091820"/>
    </source>
</evidence>
<accession>A0A1A9WFF4</accession>
<name>A0A1A9WFF4_9MUSC</name>
<keyword evidence="1" id="KW-0472">Membrane</keyword>
<reference evidence="3" key="1">
    <citation type="submission" date="2014-03" db="EMBL/GenBank/DDBJ databases">
        <authorList>
            <person name="Aksoy S."/>
            <person name="Warren W."/>
            <person name="Wilson R.K."/>
        </authorList>
    </citation>
    <scope>NUCLEOTIDE SEQUENCE [LARGE SCALE GENOMIC DNA]</scope>
    <source>
        <strain evidence="3">IAEA</strain>
    </source>
</reference>
<dbReference type="Proteomes" id="UP000091820">
    <property type="component" value="Unassembled WGS sequence"/>
</dbReference>
<feature type="transmembrane region" description="Helical" evidence="1">
    <location>
        <begin position="13"/>
        <end position="31"/>
    </location>
</feature>
<keyword evidence="3" id="KW-1185">Reference proteome</keyword>
<evidence type="ECO:0000256" key="1">
    <source>
        <dbReference type="SAM" id="Phobius"/>
    </source>
</evidence>
<keyword evidence="1" id="KW-1133">Transmembrane helix</keyword>
<proteinExistence type="predicted"/>
<dbReference type="VEuPathDB" id="VectorBase:GBRI017740"/>